<evidence type="ECO:0000313" key="2">
    <source>
        <dbReference type="Proteomes" id="UP001446871"/>
    </source>
</evidence>
<gene>
    <name evidence="1" type="ORF">PG996_015945</name>
</gene>
<keyword evidence="2" id="KW-1185">Reference proteome</keyword>
<protein>
    <submittedName>
        <fullName evidence="1">Uncharacterized protein</fullName>
    </submittedName>
</protein>
<proteinExistence type="predicted"/>
<organism evidence="1 2">
    <name type="scientific">Apiospora saccharicola</name>
    <dbReference type="NCBI Taxonomy" id="335842"/>
    <lineage>
        <taxon>Eukaryota</taxon>
        <taxon>Fungi</taxon>
        <taxon>Dikarya</taxon>
        <taxon>Ascomycota</taxon>
        <taxon>Pezizomycotina</taxon>
        <taxon>Sordariomycetes</taxon>
        <taxon>Xylariomycetidae</taxon>
        <taxon>Amphisphaeriales</taxon>
        <taxon>Apiosporaceae</taxon>
        <taxon>Apiospora</taxon>
    </lineage>
</organism>
<reference evidence="1 2" key="1">
    <citation type="submission" date="2023-01" db="EMBL/GenBank/DDBJ databases">
        <title>Analysis of 21 Apiospora genomes using comparative genomics revels a genus with tremendous synthesis potential of carbohydrate active enzymes and secondary metabolites.</title>
        <authorList>
            <person name="Sorensen T."/>
        </authorList>
    </citation>
    <scope>NUCLEOTIDE SEQUENCE [LARGE SCALE GENOMIC DNA]</scope>
    <source>
        <strain evidence="1 2">CBS 83171</strain>
    </source>
</reference>
<name>A0ABR1TMJ2_9PEZI</name>
<sequence length="495" mass="56886">MSETAPFIYAIKPTSPLYSASPLEIRDHIYSYFVTIDQTYEHEGDFYDGEKHLGGSDLSIPCDQVPEEHSRRLIAEAQIHLKLGLTYENNSISDIDGNESEDSFLFAYHPFQYNFILLSLAEKMIELDCDSIKIEATPATLSNSSLFIKLMEPLCVLRGMRNVSFKDGVEHCPALQLLEQDMKRPLIICDQDEAEDRIDVIELIRTQQYHQRLGRNAELLGHYSDAMCHYRVGGDVRDISPDTPGRLDGSPEYNTCNHIAIELKLGFSRSVHRYLAQLKKSAPNSALHDFIEAKTIHSSIDACCQSLDFVRIEDCQRREAHLYRAFALFRLAEYLRALPEPDRQSSPYVPRDYYLHYRPVSEAPHTDSSEAACSAAARDLLYAKNATPSHDILADLDEDDKATYHSLNFFTGPFTQIARHDVPLLGTWSGDPMVWDLWEYFFPQRYLLMKLFRLRLKQEPDDKVEDIEELEKQYAAEGITWDWESGDLEMISDTW</sequence>
<comment type="caution">
    <text evidence="1">The sequence shown here is derived from an EMBL/GenBank/DDBJ whole genome shotgun (WGS) entry which is preliminary data.</text>
</comment>
<dbReference type="Proteomes" id="UP001446871">
    <property type="component" value="Unassembled WGS sequence"/>
</dbReference>
<dbReference type="EMBL" id="JAQQWM010000009">
    <property type="protein sequence ID" value="KAK8047881.1"/>
    <property type="molecule type" value="Genomic_DNA"/>
</dbReference>
<accession>A0ABR1TMJ2</accession>
<evidence type="ECO:0000313" key="1">
    <source>
        <dbReference type="EMBL" id="KAK8047881.1"/>
    </source>
</evidence>